<comment type="caution">
    <text evidence="1">The sequence shown here is derived from an EMBL/GenBank/DDBJ whole genome shotgun (WGS) entry which is preliminary data.</text>
</comment>
<protein>
    <submittedName>
        <fullName evidence="1">Uncharacterized protein</fullName>
    </submittedName>
</protein>
<dbReference type="AlphaFoldDB" id="A0AAD9TFS8"/>
<dbReference type="Proteomes" id="UP001280121">
    <property type="component" value="Unassembled WGS sequence"/>
</dbReference>
<dbReference type="EMBL" id="JANJYI010000009">
    <property type="protein sequence ID" value="KAK2634993.1"/>
    <property type="molecule type" value="Genomic_DNA"/>
</dbReference>
<keyword evidence="2" id="KW-1185">Reference proteome</keyword>
<organism evidence="1 2">
    <name type="scientific">Dipteronia dyeriana</name>
    <dbReference type="NCBI Taxonomy" id="168575"/>
    <lineage>
        <taxon>Eukaryota</taxon>
        <taxon>Viridiplantae</taxon>
        <taxon>Streptophyta</taxon>
        <taxon>Embryophyta</taxon>
        <taxon>Tracheophyta</taxon>
        <taxon>Spermatophyta</taxon>
        <taxon>Magnoliopsida</taxon>
        <taxon>eudicotyledons</taxon>
        <taxon>Gunneridae</taxon>
        <taxon>Pentapetalae</taxon>
        <taxon>rosids</taxon>
        <taxon>malvids</taxon>
        <taxon>Sapindales</taxon>
        <taxon>Sapindaceae</taxon>
        <taxon>Hippocastanoideae</taxon>
        <taxon>Acereae</taxon>
        <taxon>Dipteronia</taxon>
    </lineage>
</organism>
<reference evidence="1" key="1">
    <citation type="journal article" date="2023" name="Plant J.">
        <title>Genome sequences and population genomics provide insights into the demographic history, inbreeding, and mutation load of two 'living fossil' tree species of Dipteronia.</title>
        <authorList>
            <person name="Feng Y."/>
            <person name="Comes H.P."/>
            <person name="Chen J."/>
            <person name="Zhu S."/>
            <person name="Lu R."/>
            <person name="Zhang X."/>
            <person name="Li P."/>
            <person name="Qiu J."/>
            <person name="Olsen K.M."/>
            <person name="Qiu Y."/>
        </authorList>
    </citation>
    <scope>NUCLEOTIDE SEQUENCE</scope>
    <source>
        <strain evidence="1">KIB01</strain>
    </source>
</reference>
<feature type="non-terminal residue" evidence="1">
    <location>
        <position position="64"/>
    </location>
</feature>
<gene>
    <name evidence="1" type="ORF">Ddye_029785</name>
</gene>
<sequence length="64" mass="7195">NSLPFPNPVVGTIYNQLLSCMKWVELGYLGAMVLENPSLNSPYVLHELARQVRLSLSTPIYFVT</sequence>
<feature type="non-terminal residue" evidence="1">
    <location>
        <position position="1"/>
    </location>
</feature>
<name>A0AAD9TFS8_9ROSI</name>
<accession>A0AAD9TFS8</accession>
<proteinExistence type="predicted"/>
<evidence type="ECO:0000313" key="1">
    <source>
        <dbReference type="EMBL" id="KAK2634993.1"/>
    </source>
</evidence>
<evidence type="ECO:0000313" key="2">
    <source>
        <dbReference type="Proteomes" id="UP001280121"/>
    </source>
</evidence>